<evidence type="ECO:0000256" key="4">
    <source>
        <dbReference type="SAM" id="MobiDB-lite"/>
    </source>
</evidence>
<keyword evidence="6" id="KW-1185">Reference proteome</keyword>
<feature type="region of interest" description="Disordered" evidence="4">
    <location>
        <begin position="178"/>
        <end position="204"/>
    </location>
</feature>
<dbReference type="Gene3D" id="1.10.287.660">
    <property type="entry name" value="Helix hairpin bin"/>
    <property type="match status" value="1"/>
</dbReference>
<evidence type="ECO:0000256" key="2">
    <source>
        <dbReference type="ARBA" id="ARBA00007002"/>
    </source>
</evidence>
<dbReference type="SUPFAM" id="SSF140102">
    <property type="entry name" value="ISY1 domain-like"/>
    <property type="match status" value="1"/>
</dbReference>
<evidence type="ECO:0000313" key="5">
    <source>
        <dbReference type="EMBL" id="OMJ22037.1"/>
    </source>
</evidence>
<dbReference type="OrthoDB" id="1739576at2759"/>
<comment type="subcellular location">
    <subcellularLocation>
        <location evidence="1">Nucleus</location>
    </subcellularLocation>
</comment>
<gene>
    <name evidence="5" type="ORF">AYI70_g3114</name>
</gene>
<feature type="compositionally biased region" description="Basic and acidic residues" evidence="4">
    <location>
        <begin position="193"/>
        <end position="204"/>
    </location>
</feature>
<dbReference type="Pfam" id="PF06246">
    <property type="entry name" value="Isy1"/>
    <property type="match status" value="1"/>
</dbReference>
<dbReference type="GO" id="GO:0005634">
    <property type="term" value="C:nucleus"/>
    <property type="evidence" value="ECO:0007669"/>
    <property type="project" value="UniProtKB-SubCell"/>
</dbReference>
<evidence type="ECO:0000313" key="6">
    <source>
        <dbReference type="Proteomes" id="UP000187283"/>
    </source>
</evidence>
<protein>
    <submittedName>
        <fullName evidence="5">Pre-mRNA-splicing factor ISY1-like protein</fullName>
    </submittedName>
</protein>
<dbReference type="STRING" id="133412.A0A1R1Y4X5"/>
<proteinExistence type="inferred from homology"/>
<dbReference type="FunFam" id="1.10.287.660:FF:000001">
    <property type="entry name" value="pre-mRNA-splicing factor ISY1 homolog"/>
    <property type="match status" value="1"/>
</dbReference>
<keyword evidence="3" id="KW-0539">Nucleus</keyword>
<dbReference type="InterPro" id="IPR009360">
    <property type="entry name" value="Isy1"/>
</dbReference>
<name>A0A1R1Y4X5_9FUNG</name>
<comment type="caution">
    <text evidence="5">The sequence shown here is derived from an EMBL/GenBank/DDBJ whole genome shotgun (WGS) entry which is preliminary data.</text>
</comment>
<dbReference type="GO" id="GO:0000350">
    <property type="term" value="P:generation of catalytic spliceosome for second transesterification step"/>
    <property type="evidence" value="ECO:0007669"/>
    <property type="project" value="InterPro"/>
</dbReference>
<evidence type="ECO:0000256" key="1">
    <source>
        <dbReference type="ARBA" id="ARBA00004123"/>
    </source>
</evidence>
<dbReference type="InterPro" id="IPR029012">
    <property type="entry name" value="Helix_hairpin_bin_sf"/>
</dbReference>
<dbReference type="InterPro" id="IPR037200">
    <property type="entry name" value="Isy1_sf"/>
</dbReference>
<organism evidence="5 6">
    <name type="scientific">Smittium culicis</name>
    <dbReference type="NCBI Taxonomy" id="133412"/>
    <lineage>
        <taxon>Eukaryota</taxon>
        <taxon>Fungi</taxon>
        <taxon>Fungi incertae sedis</taxon>
        <taxon>Zoopagomycota</taxon>
        <taxon>Kickxellomycotina</taxon>
        <taxon>Harpellomycetes</taxon>
        <taxon>Harpellales</taxon>
        <taxon>Legeriomycetaceae</taxon>
        <taxon>Smittium</taxon>
    </lineage>
</organism>
<comment type="similarity">
    <text evidence="2">Belongs to the ISY1 family.</text>
</comment>
<accession>A0A1R1Y4X5</accession>
<feature type="region of interest" description="Disordered" evidence="4">
    <location>
        <begin position="131"/>
        <end position="160"/>
    </location>
</feature>
<evidence type="ECO:0000256" key="3">
    <source>
        <dbReference type="ARBA" id="ARBA00023242"/>
    </source>
</evidence>
<reference evidence="5 6" key="1">
    <citation type="submission" date="2017-01" db="EMBL/GenBank/DDBJ databases">
        <authorList>
            <person name="Mah S.A."/>
            <person name="Swanson W.J."/>
            <person name="Moy G.W."/>
            <person name="Vacquier V.D."/>
        </authorList>
    </citation>
    <scope>NUCLEOTIDE SEQUENCE [LARGE SCALE GENOMIC DNA]</scope>
    <source>
        <strain evidence="5 6">GSMNP</strain>
    </source>
</reference>
<dbReference type="PANTHER" id="PTHR13021">
    <property type="entry name" value="PRE-MRNA-SPLICING FACTOR ISY1"/>
    <property type="match status" value="1"/>
</dbReference>
<dbReference type="EMBL" id="LSSN01000854">
    <property type="protein sequence ID" value="OMJ22037.1"/>
    <property type="molecule type" value="Genomic_DNA"/>
</dbReference>
<dbReference type="AlphaFoldDB" id="A0A1R1Y4X5"/>
<dbReference type="Proteomes" id="UP000187283">
    <property type="component" value="Unassembled WGS sequence"/>
</dbReference>
<sequence>MLYRFREVQAIEAGLVKPEEKRPYLAFRVNNVFQAEKWRRHVIRDISKNVSKIHDGSLPENQIRDINDEINKLLREKGHWETRIKELGGTDYFKTGPKMLDEDGKEIPGNKGYKYFGRARDLPGVRELLVKDQPSGKKKTRHSLNKNVDSDYYGYRDEDPEGELLGYEQSITTSQIEKLKSSNKLALTDSDYSSEHESSDSELD</sequence>